<name>A0AA35R0X3_GEOBA</name>
<protein>
    <submittedName>
        <fullName evidence="1">Uncharacterized protein</fullName>
    </submittedName>
</protein>
<gene>
    <name evidence="1" type="ORF">GBAR_LOCUS2822</name>
</gene>
<organism evidence="1 2">
    <name type="scientific">Geodia barretti</name>
    <name type="common">Barrett's horny sponge</name>
    <dbReference type="NCBI Taxonomy" id="519541"/>
    <lineage>
        <taxon>Eukaryota</taxon>
        <taxon>Metazoa</taxon>
        <taxon>Porifera</taxon>
        <taxon>Demospongiae</taxon>
        <taxon>Heteroscleromorpha</taxon>
        <taxon>Tetractinellida</taxon>
        <taxon>Astrophorina</taxon>
        <taxon>Geodiidae</taxon>
        <taxon>Geodia</taxon>
    </lineage>
</organism>
<accession>A0AA35R0X3</accession>
<dbReference type="Proteomes" id="UP001174909">
    <property type="component" value="Unassembled WGS sequence"/>
</dbReference>
<evidence type="ECO:0000313" key="2">
    <source>
        <dbReference type="Proteomes" id="UP001174909"/>
    </source>
</evidence>
<sequence length="47" mass="5481">MAYPPDSLKLASWTRERIVFQVLKRELKLAVKIAKPWLELKSRTLGV</sequence>
<evidence type="ECO:0000313" key="1">
    <source>
        <dbReference type="EMBL" id="CAI7999971.1"/>
    </source>
</evidence>
<comment type="caution">
    <text evidence="1">The sequence shown here is derived from an EMBL/GenBank/DDBJ whole genome shotgun (WGS) entry which is preliminary data.</text>
</comment>
<dbReference type="AlphaFoldDB" id="A0AA35R0X3"/>
<reference evidence="1" key="1">
    <citation type="submission" date="2023-03" db="EMBL/GenBank/DDBJ databases">
        <authorList>
            <person name="Steffen K."/>
            <person name="Cardenas P."/>
        </authorList>
    </citation>
    <scope>NUCLEOTIDE SEQUENCE</scope>
</reference>
<dbReference type="EMBL" id="CASHTH010000390">
    <property type="protein sequence ID" value="CAI7999971.1"/>
    <property type="molecule type" value="Genomic_DNA"/>
</dbReference>
<keyword evidence="2" id="KW-1185">Reference proteome</keyword>
<proteinExistence type="predicted"/>